<dbReference type="GO" id="GO:0022857">
    <property type="term" value="F:transmembrane transporter activity"/>
    <property type="evidence" value="ECO:0007669"/>
    <property type="project" value="InterPro"/>
</dbReference>
<dbReference type="InterPro" id="IPR020846">
    <property type="entry name" value="MFS_dom"/>
</dbReference>
<dbReference type="InterPro" id="IPR036259">
    <property type="entry name" value="MFS_trans_sf"/>
</dbReference>
<dbReference type="InParanoid" id="A0A3N4KWI4"/>
<evidence type="ECO:0000256" key="7">
    <source>
        <dbReference type="SAM" id="Phobius"/>
    </source>
</evidence>
<dbReference type="OrthoDB" id="10262656at2759"/>
<feature type="transmembrane region" description="Helical" evidence="7">
    <location>
        <begin position="473"/>
        <end position="493"/>
    </location>
</feature>
<feature type="transmembrane region" description="Helical" evidence="7">
    <location>
        <begin position="110"/>
        <end position="131"/>
    </location>
</feature>
<feature type="transmembrane region" description="Helical" evidence="7">
    <location>
        <begin position="85"/>
        <end position="104"/>
    </location>
</feature>
<comment type="subcellular location">
    <subcellularLocation>
        <location evidence="1">Membrane</location>
        <topology evidence="1">Multi-pass membrane protein</topology>
    </subcellularLocation>
</comment>
<dbReference type="AlphaFoldDB" id="A0A3N4KWI4"/>
<dbReference type="PANTHER" id="PTHR23504:SF8">
    <property type="entry name" value="TRANSPORTER, PUTATIVE (AFU_ORTHOLOGUE AFUA_1G03730)-RELATED"/>
    <property type="match status" value="1"/>
</dbReference>
<feature type="transmembrane region" description="Helical" evidence="7">
    <location>
        <begin position="189"/>
        <end position="211"/>
    </location>
</feature>
<evidence type="ECO:0000256" key="3">
    <source>
        <dbReference type="ARBA" id="ARBA00022692"/>
    </source>
</evidence>
<gene>
    <name evidence="9" type="ORF">P167DRAFT_552401</name>
</gene>
<feature type="region of interest" description="Disordered" evidence="6">
    <location>
        <begin position="500"/>
        <end position="526"/>
    </location>
</feature>
<accession>A0A3N4KWI4</accession>
<feature type="transmembrane region" description="Helical" evidence="7">
    <location>
        <begin position="12"/>
        <end position="39"/>
    </location>
</feature>
<dbReference type="GO" id="GO:0016020">
    <property type="term" value="C:membrane"/>
    <property type="evidence" value="ECO:0007669"/>
    <property type="project" value="UniProtKB-SubCell"/>
</dbReference>
<evidence type="ECO:0000256" key="4">
    <source>
        <dbReference type="ARBA" id="ARBA00022989"/>
    </source>
</evidence>
<feature type="transmembrane region" description="Helical" evidence="7">
    <location>
        <begin position="402"/>
        <end position="426"/>
    </location>
</feature>
<dbReference type="PROSITE" id="PS50850">
    <property type="entry name" value="MFS"/>
    <property type="match status" value="1"/>
</dbReference>
<dbReference type="SUPFAM" id="SSF103473">
    <property type="entry name" value="MFS general substrate transporter"/>
    <property type="match status" value="1"/>
</dbReference>
<dbReference type="PANTHER" id="PTHR23504">
    <property type="entry name" value="MAJOR FACILITATOR SUPERFAMILY DOMAIN-CONTAINING PROTEIN 10"/>
    <property type="match status" value="1"/>
</dbReference>
<sequence length="526" mass="57726">MTRKRAQFSPRVISQMVILAICRFAEPVAMTSVSPYLYYMIAHFGVPQEEIAKYVGITFASFSFCQFFTGIFWGRASDKFGRKPMLMLGLSGTLLSLMVFGFSTNIKMAIAARCFSGLVNGNVGIVRTMIAEMVPEKELQPRAFSLMPLIWTTGSIVGPVLGGFLADPITNHPSWFSGKPPAFFKKFPFSLPNIVASMFFVIGLTTGILFLDETLDTMRDKPDVGRRFGGKIIKYFRSRSHNHKDIADETTSLLQSESSSVLNEEITTTQRQQASKPQSAPPIRDAFTFQSSINLLVYCLLALHSITFDQMLPVLMAYPPEDPENRFLPFKFAGGFGMSSSQVGFFFSIYGVIGMVMQIFIFPPITNKLGALRCLIISSFAFPVIYLLTPFAVILPEKLQQPAIFALLMVKSMAGIFAFPCSTILLTNSSPTLRLLGTLNGIAVTLAAMGRAVGPAVGGLTFSLGQRIGYLILPWWVLSLVTFVGALPVLLLVEDESFAGDKKKAAAVEEGEREEGEGETEGPVLK</sequence>
<dbReference type="CDD" id="cd17330">
    <property type="entry name" value="MFS_SLC46_TetA_like"/>
    <property type="match status" value="1"/>
</dbReference>
<evidence type="ECO:0000313" key="9">
    <source>
        <dbReference type="EMBL" id="RPB14903.1"/>
    </source>
</evidence>
<evidence type="ECO:0000256" key="5">
    <source>
        <dbReference type="ARBA" id="ARBA00023136"/>
    </source>
</evidence>
<name>A0A3N4KWI4_9PEZI</name>
<feature type="transmembrane region" description="Helical" evidence="7">
    <location>
        <begin position="143"/>
        <end position="166"/>
    </location>
</feature>
<evidence type="ECO:0000259" key="8">
    <source>
        <dbReference type="PROSITE" id="PS50850"/>
    </source>
</evidence>
<keyword evidence="3 7" id="KW-0812">Transmembrane</keyword>
<feature type="transmembrane region" description="Helical" evidence="7">
    <location>
        <begin position="338"/>
        <end position="362"/>
    </location>
</feature>
<evidence type="ECO:0000256" key="2">
    <source>
        <dbReference type="ARBA" id="ARBA00022448"/>
    </source>
</evidence>
<keyword evidence="5 7" id="KW-0472">Membrane</keyword>
<feature type="transmembrane region" description="Helical" evidence="7">
    <location>
        <begin position="433"/>
        <end position="453"/>
    </location>
</feature>
<feature type="transmembrane region" description="Helical" evidence="7">
    <location>
        <begin position="374"/>
        <end position="396"/>
    </location>
</feature>
<dbReference type="InterPro" id="IPR011701">
    <property type="entry name" value="MFS"/>
</dbReference>
<keyword evidence="10" id="KW-1185">Reference proteome</keyword>
<evidence type="ECO:0000256" key="1">
    <source>
        <dbReference type="ARBA" id="ARBA00004141"/>
    </source>
</evidence>
<keyword evidence="4 7" id="KW-1133">Transmembrane helix</keyword>
<proteinExistence type="predicted"/>
<dbReference type="EMBL" id="ML119116">
    <property type="protein sequence ID" value="RPB14903.1"/>
    <property type="molecule type" value="Genomic_DNA"/>
</dbReference>
<dbReference type="Gene3D" id="1.20.1250.20">
    <property type="entry name" value="MFS general substrate transporter like domains"/>
    <property type="match status" value="1"/>
</dbReference>
<keyword evidence="2" id="KW-0813">Transport</keyword>
<dbReference type="FunCoup" id="A0A3N4KWI4">
    <property type="interactions" value="63"/>
</dbReference>
<dbReference type="Pfam" id="PF07690">
    <property type="entry name" value="MFS_1"/>
    <property type="match status" value="2"/>
</dbReference>
<dbReference type="Proteomes" id="UP000277580">
    <property type="component" value="Unassembled WGS sequence"/>
</dbReference>
<protein>
    <submittedName>
        <fullName evidence="9">MFS general substrate transporter</fullName>
    </submittedName>
</protein>
<feature type="compositionally biased region" description="Acidic residues" evidence="6">
    <location>
        <begin position="509"/>
        <end position="520"/>
    </location>
</feature>
<evidence type="ECO:0000256" key="6">
    <source>
        <dbReference type="SAM" id="MobiDB-lite"/>
    </source>
</evidence>
<reference evidence="9 10" key="1">
    <citation type="journal article" date="2018" name="Nat. Ecol. Evol.">
        <title>Pezizomycetes genomes reveal the molecular basis of ectomycorrhizal truffle lifestyle.</title>
        <authorList>
            <person name="Murat C."/>
            <person name="Payen T."/>
            <person name="Noel B."/>
            <person name="Kuo A."/>
            <person name="Morin E."/>
            <person name="Chen J."/>
            <person name="Kohler A."/>
            <person name="Krizsan K."/>
            <person name="Balestrini R."/>
            <person name="Da Silva C."/>
            <person name="Montanini B."/>
            <person name="Hainaut M."/>
            <person name="Levati E."/>
            <person name="Barry K.W."/>
            <person name="Belfiori B."/>
            <person name="Cichocki N."/>
            <person name="Clum A."/>
            <person name="Dockter R.B."/>
            <person name="Fauchery L."/>
            <person name="Guy J."/>
            <person name="Iotti M."/>
            <person name="Le Tacon F."/>
            <person name="Lindquist E.A."/>
            <person name="Lipzen A."/>
            <person name="Malagnac F."/>
            <person name="Mello A."/>
            <person name="Molinier V."/>
            <person name="Miyauchi S."/>
            <person name="Poulain J."/>
            <person name="Riccioni C."/>
            <person name="Rubini A."/>
            <person name="Sitrit Y."/>
            <person name="Splivallo R."/>
            <person name="Traeger S."/>
            <person name="Wang M."/>
            <person name="Zifcakova L."/>
            <person name="Wipf D."/>
            <person name="Zambonelli A."/>
            <person name="Paolocci F."/>
            <person name="Nowrousian M."/>
            <person name="Ottonello S."/>
            <person name="Baldrian P."/>
            <person name="Spatafora J.W."/>
            <person name="Henrissat B."/>
            <person name="Nagy L.G."/>
            <person name="Aury J.M."/>
            <person name="Wincker P."/>
            <person name="Grigoriev I.V."/>
            <person name="Bonfante P."/>
            <person name="Martin F.M."/>
        </authorList>
    </citation>
    <scope>NUCLEOTIDE SEQUENCE [LARGE SCALE GENOMIC DNA]</scope>
    <source>
        <strain evidence="9 10">CCBAS932</strain>
    </source>
</reference>
<organism evidence="9 10">
    <name type="scientific">Morchella conica CCBAS932</name>
    <dbReference type="NCBI Taxonomy" id="1392247"/>
    <lineage>
        <taxon>Eukaryota</taxon>
        <taxon>Fungi</taxon>
        <taxon>Dikarya</taxon>
        <taxon>Ascomycota</taxon>
        <taxon>Pezizomycotina</taxon>
        <taxon>Pezizomycetes</taxon>
        <taxon>Pezizales</taxon>
        <taxon>Morchellaceae</taxon>
        <taxon>Morchella</taxon>
    </lineage>
</organism>
<feature type="domain" description="Major facilitator superfamily (MFS) profile" evidence="8">
    <location>
        <begin position="15"/>
        <end position="497"/>
    </location>
</feature>
<feature type="transmembrane region" description="Helical" evidence="7">
    <location>
        <begin position="51"/>
        <end position="73"/>
    </location>
</feature>
<feature type="transmembrane region" description="Helical" evidence="7">
    <location>
        <begin position="295"/>
        <end position="318"/>
    </location>
</feature>
<evidence type="ECO:0000313" key="10">
    <source>
        <dbReference type="Proteomes" id="UP000277580"/>
    </source>
</evidence>